<evidence type="ECO:0000259" key="1">
    <source>
        <dbReference type="Pfam" id="PF08906"/>
    </source>
</evidence>
<proteinExistence type="predicted"/>
<evidence type="ECO:0000313" key="3">
    <source>
        <dbReference type="Proteomes" id="UP000425817"/>
    </source>
</evidence>
<dbReference type="EMBL" id="CP046622">
    <property type="protein sequence ID" value="QGW82235.1"/>
    <property type="molecule type" value="Genomic_DNA"/>
</dbReference>
<dbReference type="OrthoDB" id="2988179at2"/>
<name>A0A6I6HH84_VARPD</name>
<dbReference type="AlphaFoldDB" id="A0A6I6HH84"/>
<dbReference type="RefSeq" id="WP_157613599.1">
    <property type="nucleotide sequence ID" value="NZ_CP046622.1"/>
</dbReference>
<organism evidence="2 3">
    <name type="scientific">Variovorax paradoxus</name>
    <dbReference type="NCBI Taxonomy" id="34073"/>
    <lineage>
        <taxon>Bacteria</taxon>
        <taxon>Pseudomonadati</taxon>
        <taxon>Pseudomonadota</taxon>
        <taxon>Betaproteobacteria</taxon>
        <taxon>Burkholderiales</taxon>
        <taxon>Comamonadaceae</taxon>
        <taxon>Variovorax</taxon>
    </lineage>
</organism>
<gene>
    <name evidence="2" type="ORF">GOQ09_11875</name>
</gene>
<dbReference type="InterPro" id="IPR015002">
    <property type="entry name" value="T6SS_Tdi1_C"/>
</dbReference>
<accession>A0A6I6HH84</accession>
<reference evidence="2 3" key="1">
    <citation type="submission" date="2019-12" db="EMBL/GenBank/DDBJ databases">
        <title>Hybrid Genome Assemblies of two High G+C Isolates from Undergraduate Microbiology Courses.</title>
        <authorList>
            <person name="Ne Ville C.J."/>
            <person name="Enright D."/>
            <person name="Hernandez I."/>
            <person name="Dodsworth J."/>
            <person name="Orwin P.M."/>
        </authorList>
    </citation>
    <scope>NUCLEOTIDE SEQUENCE [LARGE SCALE GENOMIC DNA]</scope>
    <source>
        <strain evidence="2 3">CSUSB</strain>
    </source>
</reference>
<dbReference type="Proteomes" id="UP000425817">
    <property type="component" value="Chromosome"/>
</dbReference>
<protein>
    <submittedName>
        <fullName evidence="2">DUF1851 domain-containing protein</fullName>
    </submittedName>
</protein>
<sequence>MFPSFVGKVTCFGIDWLGRVFALDRTRLIDGAAGVVLLEPGTGAALEIPCNIASFHEVELIQYSEEALAKSFYKQWRSQGGAAPCIDQCVGYKRPLFLGGSDTTDNLELSDLEVYWEIAGQLLEKTRGLPVGTPIQQVNIE</sequence>
<feature type="domain" description="T6SS immunity protein Tdi1 C-terminal" evidence="1">
    <location>
        <begin position="64"/>
        <end position="122"/>
    </location>
</feature>
<evidence type="ECO:0000313" key="2">
    <source>
        <dbReference type="EMBL" id="QGW82235.1"/>
    </source>
</evidence>
<dbReference type="Pfam" id="PF08906">
    <property type="entry name" value="T6SS_Tdi1_C"/>
    <property type="match status" value="1"/>
</dbReference>